<evidence type="ECO:0000256" key="1">
    <source>
        <dbReference type="ARBA" id="ARBA00022723"/>
    </source>
</evidence>
<evidence type="ECO:0000313" key="7">
    <source>
        <dbReference type="Proteomes" id="UP000076154"/>
    </source>
</evidence>
<dbReference type="PROSITE" id="PS50865">
    <property type="entry name" value="ZF_MYND_2"/>
    <property type="match status" value="1"/>
</dbReference>
<proteinExistence type="predicted"/>
<keyword evidence="2 4" id="KW-0863">Zinc-finger</keyword>
<dbReference type="GO" id="GO:0008270">
    <property type="term" value="F:zinc ion binding"/>
    <property type="evidence" value="ECO:0007669"/>
    <property type="project" value="UniProtKB-KW"/>
</dbReference>
<sequence>MSNSNNATLMTALECLSPNRAIARRLPPLNSRIKALAANATKSVVHLRLLIQAFEADLSLAHHPELLEVIFSHFEKPLPPNRLTLHNKRRAELVLVALEGLIVAARSYRELLEWDDSMLLVKTFAAWPSIWRWMEYLYYWTGNGLDKTFNAASRPPEMGYKAMEMTMRALVTLLYHPSTSLGEAILTTPNILVMATEMWVRQAGRPRDGDLPTGLLLISQVIATFFMESASAMNIRQLVDVLRKGGPKVASQLVKPLQRAAHGGEMYMPLCFGNVIRVYADISKLVPEIQGTLLAEGFMPDLGYGLTVCTALSASEMQKNTVGLAFELVSNIGIAADGITWMIQAIRSEYIQLMLRCATWSVLAIDAHITLAFIQLKSYLVYHAVLKQLEKVLNSSSIAALESSVPRTGYVWQTWSSFREAYFFASKARDTSKNNRPYSLRCNAPECDDNGLTKQLRICGSCNDASYCSIACQRRDWIHGNHRATCRKAHRSPRYDGKHASLSPQDLIYLATYVDFWILRNCDSIMRQRDEILSKFRFSKPPLIVLIDHAGETFTNTVMLAGSFDPYDTATYGTLIQGSKRLWNHEFPVNWNHTPLVQPYIKIPCGKRTMLVQIHSNVAGETFGWS</sequence>
<dbReference type="STRING" id="39966.A0A369J6S5"/>
<dbReference type="AlphaFoldDB" id="A0A369J6S5"/>
<organism evidence="6 7">
    <name type="scientific">Hypsizygus marmoreus</name>
    <name type="common">White beech mushroom</name>
    <name type="synonym">Agaricus marmoreus</name>
    <dbReference type="NCBI Taxonomy" id="39966"/>
    <lineage>
        <taxon>Eukaryota</taxon>
        <taxon>Fungi</taxon>
        <taxon>Dikarya</taxon>
        <taxon>Basidiomycota</taxon>
        <taxon>Agaricomycotina</taxon>
        <taxon>Agaricomycetes</taxon>
        <taxon>Agaricomycetidae</taxon>
        <taxon>Agaricales</taxon>
        <taxon>Tricholomatineae</taxon>
        <taxon>Lyophyllaceae</taxon>
        <taxon>Hypsizygus</taxon>
    </lineage>
</organism>
<keyword evidence="3" id="KW-0862">Zinc</keyword>
<evidence type="ECO:0000259" key="5">
    <source>
        <dbReference type="PROSITE" id="PS50865"/>
    </source>
</evidence>
<evidence type="ECO:0000313" key="6">
    <source>
        <dbReference type="EMBL" id="RDB17759.1"/>
    </source>
</evidence>
<name>A0A369J6S5_HYPMA</name>
<reference evidence="6" key="1">
    <citation type="submission" date="2018-04" db="EMBL/GenBank/DDBJ databases">
        <title>Whole genome sequencing of Hypsizygus marmoreus.</title>
        <authorList>
            <person name="Choi I.-G."/>
            <person name="Min B."/>
            <person name="Kim J.-G."/>
            <person name="Kim S."/>
            <person name="Oh Y.-L."/>
            <person name="Kong W.-S."/>
            <person name="Park H."/>
            <person name="Jeong J."/>
            <person name="Song E.-S."/>
        </authorList>
    </citation>
    <scope>NUCLEOTIDE SEQUENCE [LARGE SCALE GENOMIC DNA]</scope>
    <source>
        <strain evidence="6">51987-8</strain>
    </source>
</reference>
<evidence type="ECO:0000256" key="3">
    <source>
        <dbReference type="ARBA" id="ARBA00022833"/>
    </source>
</evidence>
<dbReference type="EMBL" id="LUEZ02000110">
    <property type="protein sequence ID" value="RDB17759.1"/>
    <property type="molecule type" value="Genomic_DNA"/>
</dbReference>
<dbReference type="OrthoDB" id="2988312at2759"/>
<keyword evidence="7" id="KW-1185">Reference proteome</keyword>
<dbReference type="SUPFAM" id="SSF144232">
    <property type="entry name" value="HIT/MYND zinc finger-like"/>
    <property type="match status" value="1"/>
</dbReference>
<comment type="caution">
    <text evidence="6">The sequence shown here is derived from an EMBL/GenBank/DDBJ whole genome shotgun (WGS) entry which is preliminary data.</text>
</comment>
<gene>
    <name evidence="6" type="ORF">Hypma_001075</name>
</gene>
<evidence type="ECO:0000256" key="4">
    <source>
        <dbReference type="PROSITE-ProRule" id="PRU00134"/>
    </source>
</evidence>
<dbReference type="InterPro" id="IPR002893">
    <property type="entry name" value="Znf_MYND"/>
</dbReference>
<keyword evidence="1" id="KW-0479">Metal-binding</keyword>
<dbReference type="Pfam" id="PF01753">
    <property type="entry name" value="zf-MYND"/>
    <property type="match status" value="1"/>
</dbReference>
<dbReference type="InParanoid" id="A0A369J6S5"/>
<feature type="domain" description="MYND-type" evidence="5">
    <location>
        <begin position="447"/>
        <end position="486"/>
    </location>
</feature>
<protein>
    <recommendedName>
        <fullName evidence="5">MYND-type domain-containing protein</fullName>
    </recommendedName>
</protein>
<evidence type="ECO:0000256" key="2">
    <source>
        <dbReference type="ARBA" id="ARBA00022771"/>
    </source>
</evidence>
<dbReference type="Gene3D" id="6.10.140.2220">
    <property type="match status" value="1"/>
</dbReference>
<accession>A0A369J6S5</accession>
<dbReference type="Proteomes" id="UP000076154">
    <property type="component" value="Unassembled WGS sequence"/>
</dbReference>